<feature type="transmembrane region" description="Helical" evidence="7">
    <location>
        <begin position="16"/>
        <end position="36"/>
    </location>
</feature>
<evidence type="ECO:0000256" key="2">
    <source>
        <dbReference type="ARBA" id="ARBA00022692"/>
    </source>
</evidence>
<dbReference type="GO" id="GO:0016020">
    <property type="term" value="C:membrane"/>
    <property type="evidence" value="ECO:0007669"/>
    <property type="project" value="UniProtKB-SubCell"/>
</dbReference>
<dbReference type="PANTHER" id="PTHR33048:SF108">
    <property type="entry name" value="INTEGRAL MEMBRANE PROTEIN"/>
    <property type="match status" value="1"/>
</dbReference>
<sequence length="393" mass="43536">MSIAGREENALFRVNYATQILCFVVVTPLVFLRIFVRWRLKRALGIDDAACFIGWVRPIPLATVQHVRVAIANLVLQALFMGFCVNALIYGFSGGTKPPSELSHDQHETCIKARISYIATAIYAPTALFVKTSLIYILIRVFAPFHQGMVALYCLLGITISYYIIITFIKIFICNPVSAYWTKAKKADALCLSQPGVIIADSIISFLTDVAIFAFPVALTWSLQMPIWKKIKVILLLGLGSVAVAFSLFRLVIGVRERDYPEETTMFMKSILTANAELGLGLICACLPALNVLSSYSQERPSLLQYFRSRKNAVHSSNHIFDGSQPGDPFSRSQLNSVARRGSTDSATLMANHGQAGLSVGENHESIIKMVSLNQHWENASQSNQRAEHSEII</sequence>
<dbReference type="InterPro" id="IPR049326">
    <property type="entry name" value="Rhodopsin_dom_fungi"/>
</dbReference>
<reference evidence="9" key="2">
    <citation type="journal article" date="2023" name="IMA Fungus">
        <title>Comparative genomic study of the Penicillium genus elucidates a diverse pangenome and 15 lateral gene transfer events.</title>
        <authorList>
            <person name="Petersen C."/>
            <person name="Sorensen T."/>
            <person name="Nielsen M.R."/>
            <person name="Sondergaard T.E."/>
            <person name="Sorensen J.L."/>
            <person name="Fitzpatrick D.A."/>
            <person name="Frisvad J.C."/>
            <person name="Nielsen K.L."/>
        </authorList>
    </citation>
    <scope>NUCLEOTIDE SEQUENCE</scope>
    <source>
        <strain evidence="9">IBT 21917</strain>
    </source>
</reference>
<protein>
    <recommendedName>
        <fullName evidence="8">Rhodopsin domain-containing protein</fullName>
    </recommendedName>
</protein>
<evidence type="ECO:0000256" key="6">
    <source>
        <dbReference type="SAM" id="MobiDB-lite"/>
    </source>
</evidence>
<evidence type="ECO:0000313" key="10">
    <source>
        <dbReference type="Proteomes" id="UP001146351"/>
    </source>
</evidence>
<feature type="transmembrane region" description="Helical" evidence="7">
    <location>
        <begin position="273"/>
        <end position="293"/>
    </location>
</feature>
<feature type="domain" description="Rhodopsin" evidence="8">
    <location>
        <begin position="32"/>
        <end position="293"/>
    </location>
</feature>
<gene>
    <name evidence="9" type="ORF">N7492_008410</name>
</gene>
<dbReference type="Proteomes" id="UP001146351">
    <property type="component" value="Unassembled WGS sequence"/>
</dbReference>
<comment type="subcellular location">
    <subcellularLocation>
        <location evidence="1">Membrane</location>
        <topology evidence="1">Multi-pass membrane protein</topology>
    </subcellularLocation>
</comment>
<accession>A0A9W9LH21</accession>
<feature type="transmembrane region" description="Helical" evidence="7">
    <location>
        <begin position="74"/>
        <end position="95"/>
    </location>
</feature>
<dbReference type="EMBL" id="JAPQKO010000006">
    <property type="protein sequence ID" value="KAJ5155607.1"/>
    <property type="molecule type" value="Genomic_DNA"/>
</dbReference>
<proteinExistence type="inferred from homology"/>
<organism evidence="9 10">
    <name type="scientific">Penicillium capsulatum</name>
    <dbReference type="NCBI Taxonomy" id="69766"/>
    <lineage>
        <taxon>Eukaryota</taxon>
        <taxon>Fungi</taxon>
        <taxon>Dikarya</taxon>
        <taxon>Ascomycota</taxon>
        <taxon>Pezizomycotina</taxon>
        <taxon>Eurotiomycetes</taxon>
        <taxon>Eurotiomycetidae</taxon>
        <taxon>Eurotiales</taxon>
        <taxon>Aspergillaceae</taxon>
        <taxon>Penicillium</taxon>
    </lineage>
</organism>
<comment type="caution">
    <text evidence="9">The sequence shown here is derived from an EMBL/GenBank/DDBJ whole genome shotgun (WGS) entry which is preliminary data.</text>
</comment>
<keyword evidence="10" id="KW-1185">Reference proteome</keyword>
<keyword evidence="3 7" id="KW-1133">Transmembrane helix</keyword>
<comment type="similarity">
    <text evidence="5">Belongs to the SAT4 family.</text>
</comment>
<evidence type="ECO:0000256" key="5">
    <source>
        <dbReference type="ARBA" id="ARBA00038359"/>
    </source>
</evidence>
<dbReference type="InterPro" id="IPR052337">
    <property type="entry name" value="SAT4-like"/>
</dbReference>
<evidence type="ECO:0000256" key="3">
    <source>
        <dbReference type="ARBA" id="ARBA00022989"/>
    </source>
</evidence>
<feature type="transmembrane region" description="Helical" evidence="7">
    <location>
        <begin position="233"/>
        <end position="253"/>
    </location>
</feature>
<dbReference type="Pfam" id="PF20684">
    <property type="entry name" value="Fung_rhodopsin"/>
    <property type="match status" value="1"/>
</dbReference>
<dbReference type="AlphaFoldDB" id="A0A9W9LH21"/>
<evidence type="ECO:0000313" key="9">
    <source>
        <dbReference type="EMBL" id="KAJ5155607.1"/>
    </source>
</evidence>
<dbReference type="PANTHER" id="PTHR33048">
    <property type="entry name" value="PTH11-LIKE INTEGRAL MEMBRANE PROTEIN (AFU_ORTHOLOGUE AFUA_5G11245)"/>
    <property type="match status" value="1"/>
</dbReference>
<feature type="transmembrane region" description="Helical" evidence="7">
    <location>
        <begin position="150"/>
        <end position="173"/>
    </location>
</feature>
<dbReference type="OrthoDB" id="5342292at2759"/>
<keyword evidence="4 7" id="KW-0472">Membrane</keyword>
<evidence type="ECO:0000256" key="7">
    <source>
        <dbReference type="SAM" id="Phobius"/>
    </source>
</evidence>
<keyword evidence="2 7" id="KW-0812">Transmembrane</keyword>
<reference evidence="9" key="1">
    <citation type="submission" date="2022-11" db="EMBL/GenBank/DDBJ databases">
        <authorList>
            <person name="Petersen C."/>
        </authorList>
    </citation>
    <scope>NUCLEOTIDE SEQUENCE</scope>
    <source>
        <strain evidence="9">IBT 21917</strain>
    </source>
</reference>
<evidence type="ECO:0000259" key="8">
    <source>
        <dbReference type="Pfam" id="PF20684"/>
    </source>
</evidence>
<evidence type="ECO:0000256" key="1">
    <source>
        <dbReference type="ARBA" id="ARBA00004141"/>
    </source>
</evidence>
<feature type="region of interest" description="Disordered" evidence="6">
    <location>
        <begin position="318"/>
        <end position="344"/>
    </location>
</feature>
<feature type="transmembrane region" description="Helical" evidence="7">
    <location>
        <begin position="203"/>
        <end position="221"/>
    </location>
</feature>
<feature type="transmembrane region" description="Helical" evidence="7">
    <location>
        <begin position="115"/>
        <end position="138"/>
    </location>
</feature>
<name>A0A9W9LH21_9EURO</name>
<evidence type="ECO:0000256" key="4">
    <source>
        <dbReference type="ARBA" id="ARBA00023136"/>
    </source>
</evidence>